<keyword evidence="4 6" id="KW-0663">Pyridoxal phosphate</keyword>
<comment type="cofactor">
    <cofactor evidence="1 6">
        <name>pyridoxal 5'-phosphate</name>
        <dbReference type="ChEBI" id="CHEBI:597326"/>
    </cofactor>
</comment>
<reference evidence="9" key="1">
    <citation type="submission" date="2025-08" db="UniProtKB">
        <authorList>
            <consortium name="RefSeq"/>
        </authorList>
    </citation>
    <scope>IDENTIFICATION</scope>
    <source>
        <strain evidence="9">Aabys</strain>
        <tissue evidence="9">Whole body</tissue>
    </source>
</reference>
<gene>
    <name evidence="9" type="primary">LOC101895970</name>
</gene>
<evidence type="ECO:0000313" key="8">
    <source>
        <dbReference type="Proteomes" id="UP001652621"/>
    </source>
</evidence>
<dbReference type="PANTHER" id="PTHR45677:SF12">
    <property type="entry name" value="BLACK, ISOFORM A"/>
    <property type="match status" value="1"/>
</dbReference>
<dbReference type="PANTHER" id="PTHR45677">
    <property type="entry name" value="GLUTAMATE DECARBOXYLASE-RELATED"/>
    <property type="match status" value="1"/>
</dbReference>
<evidence type="ECO:0000256" key="1">
    <source>
        <dbReference type="ARBA" id="ARBA00001933"/>
    </source>
</evidence>
<comment type="similarity">
    <text evidence="2 6">Belongs to the group II decarboxylase family.</text>
</comment>
<keyword evidence="8" id="KW-1185">Reference proteome</keyword>
<evidence type="ECO:0000256" key="2">
    <source>
        <dbReference type="ARBA" id="ARBA00009533"/>
    </source>
</evidence>
<evidence type="ECO:0000313" key="9">
    <source>
        <dbReference type="RefSeq" id="XP_058984359.1"/>
    </source>
</evidence>
<dbReference type="SUPFAM" id="SSF53383">
    <property type="entry name" value="PLP-dependent transferases"/>
    <property type="match status" value="1"/>
</dbReference>
<keyword evidence="5 6" id="KW-0456">Lyase</keyword>
<sequence>MLASESLNGHRHHHHPRQHQDSNEYNESIFKKVDQVASDGYGEKKLAHDVALSNVDVNVIANSLNSGSKLTEVYADKQFLFEENAMSSKKEEIKKKSKLIPSHPNEDVKGFLHECIEEIINSAVYSGTKRSSRVVEWHSPEELRSLFDFKLKHHAESHDNLLKLLKKTIDYSVKTGHPYFINQLYSGVDPYALIGQWLTDALNPSVYTYEVAPVFTIMEEEILSEMRRIVGFPNDGYGDGIFCPGGSIANGYAISCARYYKFPDSKKNGLFGAKRQIIFTSEDSHYSVEKLAMFMGFGSENVCKIRTDKCGKINVEDLMENIETCISADCEPLMVSATAGTTVLGAFDNLEKIADLCNKYNMWMHVDAAWGGGALMSPKYHRLLNGIERADSVTWNPHKMLTASQQCSTFLTKHKDILRKCNSTNATYLFQKDKFYDTSYDTGDKHIQCGRRADVFKFWFMWKAKGTRGLEEHINHIFSMAEYITQSIKAREGFELVLENPECTNICFWYVPPSLRQMKRDSEFWDKLHKVAPKIKEAMIKKGSMMVTYQPLHNLPNFFRIVLQNSCLNEYDMDYFLNEIETLGKSF</sequence>
<evidence type="ECO:0000256" key="5">
    <source>
        <dbReference type="ARBA" id="ARBA00023239"/>
    </source>
</evidence>
<dbReference type="GeneID" id="101895970"/>
<accession>A0ABM3VF04</accession>
<dbReference type="Gene3D" id="3.40.640.10">
    <property type="entry name" value="Type I PLP-dependent aspartate aminotransferase-like (Major domain)"/>
    <property type="match status" value="1"/>
</dbReference>
<evidence type="ECO:0000256" key="6">
    <source>
        <dbReference type="RuleBase" id="RU000382"/>
    </source>
</evidence>
<dbReference type="InterPro" id="IPR002129">
    <property type="entry name" value="PyrdxlP-dep_de-COase"/>
</dbReference>
<dbReference type="Pfam" id="PF00282">
    <property type="entry name" value="Pyridoxal_deC"/>
    <property type="match status" value="1"/>
</dbReference>
<evidence type="ECO:0000256" key="7">
    <source>
        <dbReference type="SAM" id="MobiDB-lite"/>
    </source>
</evidence>
<feature type="region of interest" description="Disordered" evidence="7">
    <location>
        <begin position="1"/>
        <end position="25"/>
    </location>
</feature>
<organism evidence="8 9">
    <name type="scientific">Musca domestica</name>
    <name type="common">House fly</name>
    <dbReference type="NCBI Taxonomy" id="7370"/>
    <lineage>
        <taxon>Eukaryota</taxon>
        <taxon>Metazoa</taxon>
        <taxon>Ecdysozoa</taxon>
        <taxon>Arthropoda</taxon>
        <taxon>Hexapoda</taxon>
        <taxon>Insecta</taxon>
        <taxon>Pterygota</taxon>
        <taxon>Neoptera</taxon>
        <taxon>Endopterygota</taxon>
        <taxon>Diptera</taxon>
        <taxon>Brachycera</taxon>
        <taxon>Muscomorpha</taxon>
        <taxon>Muscoidea</taxon>
        <taxon>Muscidae</taxon>
        <taxon>Musca</taxon>
    </lineage>
</organism>
<name>A0ABM3VF04_MUSDO</name>
<dbReference type="InterPro" id="IPR015421">
    <property type="entry name" value="PyrdxlP-dep_Trfase_major"/>
</dbReference>
<dbReference type="RefSeq" id="XP_058984359.1">
    <property type="nucleotide sequence ID" value="XM_059128376.1"/>
</dbReference>
<dbReference type="Proteomes" id="UP001652621">
    <property type="component" value="Unplaced"/>
</dbReference>
<dbReference type="CDD" id="cd06450">
    <property type="entry name" value="DOPA_deC_like"/>
    <property type="match status" value="1"/>
</dbReference>
<evidence type="ECO:0000256" key="4">
    <source>
        <dbReference type="ARBA" id="ARBA00022898"/>
    </source>
</evidence>
<keyword evidence="3" id="KW-0210">Decarboxylase</keyword>
<dbReference type="InterPro" id="IPR015424">
    <property type="entry name" value="PyrdxlP-dep_Trfase"/>
</dbReference>
<evidence type="ECO:0000256" key="3">
    <source>
        <dbReference type="ARBA" id="ARBA00022793"/>
    </source>
</evidence>
<protein>
    <submittedName>
        <fullName evidence="9">Cysteine sulfinic acid decarboxylase</fullName>
    </submittedName>
</protein>
<dbReference type="Gene3D" id="3.90.1150.170">
    <property type="match status" value="1"/>
</dbReference>
<proteinExistence type="inferred from homology"/>